<dbReference type="AlphaFoldDB" id="A0A914QR42"/>
<organism evidence="1 2">
    <name type="scientific">Panagrolaimus davidi</name>
    <dbReference type="NCBI Taxonomy" id="227884"/>
    <lineage>
        <taxon>Eukaryota</taxon>
        <taxon>Metazoa</taxon>
        <taxon>Ecdysozoa</taxon>
        <taxon>Nematoda</taxon>
        <taxon>Chromadorea</taxon>
        <taxon>Rhabditida</taxon>
        <taxon>Tylenchina</taxon>
        <taxon>Panagrolaimomorpha</taxon>
        <taxon>Panagrolaimoidea</taxon>
        <taxon>Panagrolaimidae</taxon>
        <taxon>Panagrolaimus</taxon>
    </lineage>
</organism>
<name>A0A914QR42_9BILA</name>
<protein>
    <submittedName>
        <fullName evidence="2">Uncharacterized protein</fullName>
    </submittedName>
</protein>
<reference evidence="2" key="1">
    <citation type="submission" date="2022-11" db="UniProtKB">
        <authorList>
            <consortium name="WormBaseParasite"/>
        </authorList>
    </citation>
    <scope>IDENTIFICATION</scope>
</reference>
<sequence length="96" mass="11123">MLSSLQLFAYGAKVVFRIKKEDKSDSKNALIAEKISDGKAPVMVNDDTQCAFPFDEKIKEIEEKLIKHKIESLKHKIESLKHKIESLNFWLNRYGK</sequence>
<proteinExistence type="predicted"/>
<evidence type="ECO:0000313" key="1">
    <source>
        <dbReference type="Proteomes" id="UP000887578"/>
    </source>
</evidence>
<dbReference type="Proteomes" id="UP000887578">
    <property type="component" value="Unplaced"/>
</dbReference>
<accession>A0A914QR42</accession>
<dbReference type="WBParaSite" id="PDA_v2.g5943.t1">
    <property type="protein sequence ID" value="PDA_v2.g5943.t1"/>
    <property type="gene ID" value="PDA_v2.g5943"/>
</dbReference>
<keyword evidence="1" id="KW-1185">Reference proteome</keyword>
<evidence type="ECO:0000313" key="2">
    <source>
        <dbReference type="WBParaSite" id="PDA_v2.g5943.t1"/>
    </source>
</evidence>